<evidence type="ECO:0000313" key="3">
    <source>
        <dbReference type="Proteomes" id="UP000008461"/>
    </source>
</evidence>
<sequence length="85" mass="9247">MKERILTGWTLTRVLYLVMGSYIVAQSVLDQQWVGILLGGYFAAMGLFSFGCAAGNCGVGNYSEGQKNQGSANFEEVAFEEVKPK</sequence>
<dbReference type="Proteomes" id="UP000008461">
    <property type="component" value="Chromosome"/>
</dbReference>
<feature type="transmembrane region" description="Helical" evidence="1">
    <location>
        <begin position="12"/>
        <end position="29"/>
    </location>
</feature>
<dbReference type="STRING" id="760192.Halhy_2186"/>
<dbReference type="HOGENOM" id="CLU_189700_1_0_10"/>
<reference evidence="2 3" key="1">
    <citation type="journal article" date="2011" name="Stand. Genomic Sci.">
        <title>Complete genome sequence of Haliscomenobacter hydrossis type strain (O).</title>
        <authorList>
            <consortium name="US DOE Joint Genome Institute (JGI-PGF)"/>
            <person name="Daligault H."/>
            <person name="Lapidus A."/>
            <person name="Zeytun A."/>
            <person name="Nolan M."/>
            <person name="Lucas S."/>
            <person name="Del Rio T.G."/>
            <person name="Tice H."/>
            <person name="Cheng J.F."/>
            <person name="Tapia R."/>
            <person name="Han C."/>
            <person name="Goodwin L."/>
            <person name="Pitluck S."/>
            <person name="Liolios K."/>
            <person name="Pagani I."/>
            <person name="Ivanova N."/>
            <person name="Huntemann M."/>
            <person name="Mavromatis K."/>
            <person name="Mikhailova N."/>
            <person name="Pati A."/>
            <person name="Chen A."/>
            <person name="Palaniappan K."/>
            <person name="Land M."/>
            <person name="Hauser L."/>
            <person name="Brambilla E.M."/>
            <person name="Rohde M."/>
            <person name="Verbarg S."/>
            <person name="Goker M."/>
            <person name="Bristow J."/>
            <person name="Eisen J.A."/>
            <person name="Markowitz V."/>
            <person name="Hugenholtz P."/>
            <person name="Kyrpides N.C."/>
            <person name="Klenk H.P."/>
            <person name="Woyke T."/>
        </authorList>
    </citation>
    <scope>NUCLEOTIDE SEQUENCE [LARGE SCALE GENOMIC DNA]</scope>
    <source>
        <strain evidence="3">ATCC 27775 / DSM 1100 / LMG 10767 / O</strain>
    </source>
</reference>
<dbReference type="OrthoDB" id="1049592at2"/>
<dbReference type="AlphaFoldDB" id="F4KRW5"/>
<dbReference type="KEGG" id="hhy:Halhy_2186"/>
<proteinExistence type="predicted"/>
<reference key="2">
    <citation type="submission" date="2011-04" db="EMBL/GenBank/DDBJ databases">
        <title>Complete sequence of chromosome of Haliscomenobacter hydrossis DSM 1100.</title>
        <authorList>
            <consortium name="US DOE Joint Genome Institute (JGI-PGF)"/>
            <person name="Lucas S."/>
            <person name="Han J."/>
            <person name="Lapidus A."/>
            <person name="Bruce D."/>
            <person name="Goodwin L."/>
            <person name="Pitluck S."/>
            <person name="Peters L."/>
            <person name="Kyrpides N."/>
            <person name="Mavromatis K."/>
            <person name="Ivanova N."/>
            <person name="Ovchinnikova G."/>
            <person name="Pagani I."/>
            <person name="Daligault H."/>
            <person name="Detter J.C."/>
            <person name="Han C."/>
            <person name="Land M."/>
            <person name="Hauser L."/>
            <person name="Markowitz V."/>
            <person name="Cheng J.-F."/>
            <person name="Hugenholtz P."/>
            <person name="Woyke T."/>
            <person name="Wu D."/>
            <person name="Verbarg S."/>
            <person name="Frueling A."/>
            <person name="Brambilla E."/>
            <person name="Klenk H.-P."/>
            <person name="Eisen J.A."/>
        </authorList>
    </citation>
    <scope>NUCLEOTIDE SEQUENCE</scope>
    <source>
        <strain>DSM 1100</strain>
    </source>
</reference>
<dbReference type="RefSeq" id="WP_013764621.1">
    <property type="nucleotide sequence ID" value="NC_015510.1"/>
</dbReference>
<keyword evidence="1" id="KW-0472">Membrane</keyword>
<keyword evidence="3" id="KW-1185">Reference proteome</keyword>
<evidence type="ECO:0000313" key="2">
    <source>
        <dbReference type="EMBL" id="AEE50069.1"/>
    </source>
</evidence>
<gene>
    <name evidence="2" type="ordered locus">Halhy_2186</name>
</gene>
<keyword evidence="1" id="KW-1133">Transmembrane helix</keyword>
<evidence type="ECO:0000256" key="1">
    <source>
        <dbReference type="SAM" id="Phobius"/>
    </source>
</evidence>
<feature type="transmembrane region" description="Helical" evidence="1">
    <location>
        <begin position="35"/>
        <end position="59"/>
    </location>
</feature>
<keyword evidence="1" id="KW-0812">Transmembrane</keyword>
<protein>
    <submittedName>
        <fullName evidence="2">Uncharacterized protein</fullName>
    </submittedName>
</protein>
<accession>F4KRW5</accession>
<name>F4KRW5_HALH1</name>
<dbReference type="EMBL" id="CP002691">
    <property type="protein sequence ID" value="AEE50069.1"/>
    <property type="molecule type" value="Genomic_DNA"/>
</dbReference>
<organism evidence="2 3">
    <name type="scientific">Haliscomenobacter hydrossis (strain ATCC 27775 / DSM 1100 / LMG 10767 / O)</name>
    <dbReference type="NCBI Taxonomy" id="760192"/>
    <lineage>
        <taxon>Bacteria</taxon>
        <taxon>Pseudomonadati</taxon>
        <taxon>Bacteroidota</taxon>
        <taxon>Saprospiria</taxon>
        <taxon>Saprospirales</taxon>
        <taxon>Haliscomenobacteraceae</taxon>
        <taxon>Haliscomenobacter</taxon>
    </lineage>
</organism>